<dbReference type="Proteomes" id="UP001597097">
    <property type="component" value="Unassembled WGS sequence"/>
</dbReference>
<dbReference type="RefSeq" id="WP_219530326.1">
    <property type="nucleotide sequence ID" value="NZ_JAHKRM010000008.1"/>
</dbReference>
<evidence type="ECO:0000313" key="5">
    <source>
        <dbReference type="Proteomes" id="UP001597097"/>
    </source>
</evidence>
<keyword evidence="4" id="KW-0378">Hydrolase</keyword>
<name>A0ABW4G395_9ACTN</name>
<sequence>MFRPSFAVAVTAVTVSLSACAGGATTNVAATRPLTASLAGSFDWNVPRSLPATTAPPVEIPGTPVGQQLRWLLDAPARAPIGPAELAEHLAPVFLEQVPAAKFNETLASLRGIRLERILGAAPTALIAHVLVGTQRLKLTLSVDATGKINSALFAVPAPPQPSPTSWDELDRRARKAAAQVGFLAAEVKADGTCRPGHAVAGGVARPLGSMFKLYVLGAVAKKIEQGRFSWGTAMTITPELKSLPSGQLQDRPDNSQVPVLEAAKLMIAISDNTGADLLLHQAGRTSVEHTVRAWHGQAKRNTPFLNTRELFTLKGSDYPRHAKEYLSRDTAGRRAYLSEVIDKLPLSSVTPWVAPRELDSVEWFGSPADICRAYAELAKSRDKRIGEVMSQNTGGIKLPAKEWPTVWYKGGSEPGVLDLSYLARTPSGRTFVVTAMASDPSAALNEDQVYEELVALARGAFTLLRTS</sequence>
<proteinExistence type="predicted"/>
<keyword evidence="5" id="KW-1185">Reference proteome</keyword>
<reference evidence="5" key="1">
    <citation type="journal article" date="2019" name="Int. J. Syst. Evol. Microbiol.">
        <title>The Global Catalogue of Microorganisms (GCM) 10K type strain sequencing project: providing services to taxonomists for standard genome sequencing and annotation.</title>
        <authorList>
            <consortium name="The Broad Institute Genomics Platform"/>
            <consortium name="The Broad Institute Genome Sequencing Center for Infectious Disease"/>
            <person name="Wu L."/>
            <person name="Ma J."/>
        </authorList>
    </citation>
    <scope>NUCLEOTIDE SEQUENCE [LARGE SCALE GENOMIC DNA]</scope>
    <source>
        <strain evidence="5">CGMCC 1.15399</strain>
    </source>
</reference>
<evidence type="ECO:0000259" key="2">
    <source>
        <dbReference type="Pfam" id="PF13354"/>
    </source>
</evidence>
<dbReference type="InterPro" id="IPR040846">
    <property type="entry name" value="ORF_12_N"/>
</dbReference>
<feature type="domain" description="ORF 12 gene product N-terminal" evidence="3">
    <location>
        <begin position="60"/>
        <end position="149"/>
    </location>
</feature>
<evidence type="ECO:0000313" key="4">
    <source>
        <dbReference type="EMBL" id="MFD1536653.1"/>
    </source>
</evidence>
<dbReference type="Pfam" id="PF18042">
    <property type="entry name" value="ORF_12_N"/>
    <property type="match status" value="1"/>
</dbReference>
<keyword evidence="1" id="KW-0732">Signal</keyword>
<organism evidence="4 5">
    <name type="scientific">Nonomuraea guangzhouensis</name>
    <dbReference type="NCBI Taxonomy" id="1291555"/>
    <lineage>
        <taxon>Bacteria</taxon>
        <taxon>Bacillati</taxon>
        <taxon>Actinomycetota</taxon>
        <taxon>Actinomycetes</taxon>
        <taxon>Streptosporangiales</taxon>
        <taxon>Streptosporangiaceae</taxon>
        <taxon>Nonomuraea</taxon>
    </lineage>
</organism>
<dbReference type="Pfam" id="PF13354">
    <property type="entry name" value="Beta-lactamase2"/>
    <property type="match status" value="1"/>
</dbReference>
<dbReference type="EMBL" id="JBHUCM010000005">
    <property type="protein sequence ID" value="MFD1536653.1"/>
    <property type="molecule type" value="Genomic_DNA"/>
</dbReference>
<protein>
    <submittedName>
        <fullName evidence="4">Serine hydrolase</fullName>
    </submittedName>
</protein>
<feature type="domain" description="Beta-lactamase class A catalytic" evidence="2">
    <location>
        <begin position="206"/>
        <end position="300"/>
    </location>
</feature>
<evidence type="ECO:0000256" key="1">
    <source>
        <dbReference type="SAM" id="SignalP"/>
    </source>
</evidence>
<dbReference type="PANTHER" id="PTHR35333">
    <property type="entry name" value="BETA-LACTAMASE"/>
    <property type="match status" value="1"/>
</dbReference>
<dbReference type="InterPro" id="IPR045155">
    <property type="entry name" value="Beta-lactam_cat"/>
</dbReference>
<dbReference type="InterPro" id="IPR000871">
    <property type="entry name" value="Beta-lactam_class-A"/>
</dbReference>
<gene>
    <name evidence="4" type="ORF">ACFSJ0_06390</name>
</gene>
<comment type="caution">
    <text evidence="4">The sequence shown here is derived from an EMBL/GenBank/DDBJ whole genome shotgun (WGS) entry which is preliminary data.</text>
</comment>
<dbReference type="PROSITE" id="PS51257">
    <property type="entry name" value="PROKAR_LIPOPROTEIN"/>
    <property type="match status" value="1"/>
</dbReference>
<feature type="chain" id="PRO_5045615400" evidence="1">
    <location>
        <begin position="22"/>
        <end position="468"/>
    </location>
</feature>
<dbReference type="PANTHER" id="PTHR35333:SF5">
    <property type="entry name" value="CONSERVED LIPOPROTEIN LPQF-RELATED"/>
    <property type="match status" value="1"/>
</dbReference>
<feature type="signal peptide" evidence="1">
    <location>
        <begin position="1"/>
        <end position="21"/>
    </location>
</feature>
<dbReference type="GO" id="GO:0016787">
    <property type="term" value="F:hydrolase activity"/>
    <property type="evidence" value="ECO:0007669"/>
    <property type="project" value="UniProtKB-KW"/>
</dbReference>
<accession>A0ABW4G395</accession>
<evidence type="ECO:0000259" key="3">
    <source>
        <dbReference type="Pfam" id="PF18042"/>
    </source>
</evidence>